<name>A0A8J8JPX1_9BACT</name>
<dbReference type="EMBL" id="WHPF01000001">
    <property type="protein sequence ID" value="NNV54077.1"/>
    <property type="molecule type" value="Genomic_DNA"/>
</dbReference>
<gene>
    <name evidence="2" type="ORF">GD597_01310</name>
</gene>
<keyword evidence="1" id="KW-0472">Membrane</keyword>
<feature type="transmembrane region" description="Helical" evidence="1">
    <location>
        <begin position="45"/>
        <end position="65"/>
    </location>
</feature>
<keyword evidence="1" id="KW-1133">Transmembrane helix</keyword>
<dbReference type="Proteomes" id="UP000598971">
    <property type="component" value="Unassembled WGS sequence"/>
</dbReference>
<dbReference type="InterPro" id="IPR049211">
    <property type="entry name" value="DUF6814"/>
</dbReference>
<reference evidence="2" key="1">
    <citation type="submission" date="2019-10" db="EMBL/GenBank/DDBJ databases">
        <title>Draft genome sequence of Panacibacter sp. KCS-6.</title>
        <authorList>
            <person name="Yim K.J."/>
        </authorList>
    </citation>
    <scope>NUCLEOTIDE SEQUENCE</scope>
    <source>
        <strain evidence="2">KCS-6</strain>
    </source>
</reference>
<proteinExistence type="predicted"/>
<evidence type="ECO:0000256" key="1">
    <source>
        <dbReference type="SAM" id="Phobius"/>
    </source>
</evidence>
<evidence type="ECO:0000313" key="2">
    <source>
        <dbReference type="EMBL" id="NNV54077.1"/>
    </source>
</evidence>
<protein>
    <submittedName>
        <fullName evidence="2">Uncharacterized protein</fullName>
    </submittedName>
</protein>
<dbReference type="Pfam" id="PF20664">
    <property type="entry name" value="DUF6814"/>
    <property type="match status" value="1"/>
</dbReference>
<keyword evidence="1" id="KW-0812">Transmembrane</keyword>
<dbReference type="AlphaFoldDB" id="A0A8J8JPX1"/>
<organism evidence="2 3">
    <name type="scientific">Limnovirga soli</name>
    <dbReference type="NCBI Taxonomy" id="2656915"/>
    <lineage>
        <taxon>Bacteria</taxon>
        <taxon>Pseudomonadati</taxon>
        <taxon>Bacteroidota</taxon>
        <taxon>Chitinophagia</taxon>
        <taxon>Chitinophagales</taxon>
        <taxon>Chitinophagaceae</taxon>
        <taxon>Limnovirga</taxon>
    </lineage>
</organism>
<sequence>MNKIKRAMGIIWILLGPVAIFFLIQTALAEIAKKPVIDTKIQWGVFIVVFIPIAIGLMIFGYYALMGEYDHLPENSAELED</sequence>
<dbReference type="RefSeq" id="WP_171605990.1">
    <property type="nucleotide sequence ID" value="NZ_WHPF01000001.1"/>
</dbReference>
<keyword evidence="3" id="KW-1185">Reference proteome</keyword>
<comment type="caution">
    <text evidence="2">The sequence shown here is derived from an EMBL/GenBank/DDBJ whole genome shotgun (WGS) entry which is preliminary data.</text>
</comment>
<evidence type="ECO:0000313" key="3">
    <source>
        <dbReference type="Proteomes" id="UP000598971"/>
    </source>
</evidence>
<accession>A0A8J8JPX1</accession>